<protein>
    <submittedName>
        <fullName evidence="2">Uncharacterized protein</fullName>
    </submittedName>
</protein>
<dbReference type="EMBL" id="KZ806506">
    <property type="protein sequence ID" value="PVH90246.1"/>
    <property type="molecule type" value="Genomic_DNA"/>
</dbReference>
<keyword evidence="1" id="KW-0812">Transmembrane</keyword>
<evidence type="ECO:0000313" key="2">
    <source>
        <dbReference type="EMBL" id="PVH90246.1"/>
    </source>
</evidence>
<keyword evidence="3" id="KW-1185">Reference proteome</keyword>
<gene>
    <name evidence="2" type="ORF">DM02DRAFT_58571</name>
</gene>
<reference evidence="2 3" key="1">
    <citation type="journal article" date="2018" name="Sci. Rep.">
        <title>Comparative genomics provides insights into the lifestyle and reveals functional heterogeneity of dark septate endophytic fungi.</title>
        <authorList>
            <person name="Knapp D.G."/>
            <person name="Nemeth J.B."/>
            <person name="Barry K."/>
            <person name="Hainaut M."/>
            <person name="Henrissat B."/>
            <person name="Johnson J."/>
            <person name="Kuo A."/>
            <person name="Lim J.H.P."/>
            <person name="Lipzen A."/>
            <person name="Nolan M."/>
            <person name="Ohm R.A."/>
            <person name="Tamas L."/>
            <person name="Grigoriev I.V."/>
            <person name="Spatafora J.W."/>
            <person name="Nagy L.G."/>
            <person name="Kovacs G.M."/>
        </authorList>
    </citation>
    <scope>NUCLEOTIDE SEQUENCE [LARGE SCALE GENOMIC DNA]</scope>
    <source>
        <strain evidence="2 3">DSE2036</strain>
    </source>
</reference>
<proteinExistence type="predicted"/>
<accession>A0A2V1CWZ3</accession>
<name>A0A2V1CWZ3_9PLEO</name>
<keyword evidence="1" id="KW-0472">Membrane</keyword>
<dbReference type="Proteomes" id="UP000244855">
    <property type="component" value="Unassembled WGS sequence"/>
</dbReference>
<dbReference type="AlphaFoldDB" id="A0A2V1CWZ3"/>
<evidence type="ECO:0000256" key="1">
    <source>
        <dbReference type="SAM" id="Phobius"/>
    </source>
</evidence>
<organism evidence="2 3">
    <name type="scientific">Periconia macrospinosa</name>
    <dbReference type="NCBI Taxonomy" id="97972"/>
    <lineage>
        <taxon>Eukaryota</taxon>
        <taxon>Fungi</taxon>
        <taxon>Dikarya</taxon>
        <taxon>Ascomycota</taxon>
        <taxon>Pezizomycotina</taxon>
        <taxon>Dothideomycetes</taxon>
        <taxon>Pleosporomycetidae</taxon>
        <taxon>Pleosporales</taxon>
        <taxon>Massarineae</taxon>
        <taxon>Periconiaceae</taxon>
        <taxon>Periconia</taxon>
    </lineage>
</organism>
<evidence type="ECO:0000313" key="3">
    <source>
        <dbReference type="Proteomes" id="UP000244855"/>
    </source>
</evidence>
<keyword evidence="1" id="KW-1133">Transmembrane helix</keyword>
<feature type="transmembrane region" description="Helical" evidence="1">
    <location>
        <begin position="15"/>
        <end position="36"/>
    </location>
</feature>
<sequence>MLGKTLPYLELHTALFSSILSTYHCFAYVCVCSIMAMHPEGMGRSYALADTSHYSTFSPVQMPTVRLARPLRNSMLNVGKQYKRK</sequence>